<gene>
    <name evidence="1" type="ORF">SAMN05878503_107114</name>
</gene>
<sequence>MAEDRFEITRRIERPSAAETVLAMTRPHPSPPKPRRFTEKDLQLVLLHGALALGARLLPTRLWGALCRLTAAPKAGRLRRKGMAAFRPRATAVLGPLGDRDAARLFDRQRQRLFERHLTYLREHIRPDPVQFAFDGLDRLFALLAGGRGAILWVTPGLADTIVTKRALAQAGVRAFQVSVRSHGFSQSRFAVRHINPGQLAAEDRHLGGRILFDGDDTHTVTRQILTHLGAGQAVLFANSRFAGRSFLAVPFAPGFLLPLASTPLSIAARKGVPIHIVTGVETDSFRSYRIAISADLRIGLDPAEDAQAAMALRARDHLRAALRDAPDQIRLFDSLIPEP</sequence>
<organism evidence="1 2">
    <name type="scientific">Cereibacter ovatus</name>
    <dbReference type="NCBI Taxonomy" id="439529"/>
    <lineage>
        <taxon>Bacteria</taxon>
        <taxon>Pseudomonadati</taxon>
        <taxon>Pseudomonadota</taxon>
        <taxon>Alphaproteobacteria</taxon>
        <taxon>Rhodobacterales</taxon>
        <taxon>Paracoccaceae</taxon>
        <taxon>Cereibacter</taxon>
    </lineage>
</organism>
<dbReference type="RefSeq" id="WP_097030536.1">
    <property type="nucleotide sequence ID" value="NZ_OAOQ01000007.1"/>
</dbReference>
<evidence type="ECO:0008006" key="3">
    <source>
        <dbReference type="Google" id="ProtNLM"/>
    </source>
</evidence>
<dbReference type="EMBL" id="OAOQ01000007">
    <property type="protein sequence ID" value="SNX70999.1"/>
    <property type="molecule type" value="Genomic_DNA"/>
</dbReference>
<dbReference type="Proteomes" id="UP000219467">
    <property type="component" value="Unassembled WGS sequence"/>
</dbReference>
<accession>A0A285CTU9</accession>
<name>A0A285CTU9_9RHOB</name>
<reference evidence="2" key="1">
    <citation type="submission" date="2017-08" db="EMBL/GenBank/DDBJ databases">
        <authorList>
            <person name="Varghese N."/>
            <person name="Submissions S."/>
        </authorList>
    </citation>
    <scope>NUCLEOTIDE SEQUENCE [LARGE SCALE GENOMIC DNA]</scope>
    <source>
        <strain evidence="2">JA234</strain>
    </source>
</reference>
<evidence type="ECO:0000313" key="1">
    <source>
        <dbReference type="EMBL" id="SNX70999.1"/>
    </source>
</evidence>
<evidence type="ECO:0000313" key="2">
    <source>
        <dbReference type="Proteomes" id="UP000219467"/>
    </source>
</evidence>
<dbReference type="AlphaFoldDB" id="A0A285CTU9"/>
<dbReference type="OrthoDB" id="8100605at2"/>
<proteinExistence type="predicted"/>
<keyword evidence="2" id="KW-1185">Reference proteome</keyword>
<protein>
    <recommendedName>
        <fullName evidence="3">Lipid A biosynthesis lauroyl acyltransferase</fullName>
    </recommendedName>
</protein>